<feature type="domain" description="FMN-binding" evidence="8">
    <location>
        <begin position="104"/>
        <end position="196"/>
    </location>
</feature>
<gene>
    <name evidence="9" type="primary">rsxG</name>
    <name evidence="6" type="synonym">rnfG</name>
    <name evidence="9" type="ORF">D0544_08705</name>
</gene>
<dbReference type="SMART" id="SM00900">
    <property type="entry name" value="FMN_bind"/>
    <property type="match status" value="1"/>
</dbReference>
<evidence type="ECO:0000256" key="7">
    <source>
        <dbReference type="SAM" id="Phobius"/>
    </source>
</evidence>
<evidence type="ECO:0000256" key="6">
    <source>
        <dbReference type="HAMAP-Rule" id="MF_00479"/>
    </source>
</evidence>
<evidence type="ECO:0000313" key="10">
    <source>
        <dbReference type="Proteomes" id="UP000280792"/>
    </source>
</evidence>
<dbReference type="GO" id="GO:0009055">
    <property type="term" value="F:electron transfer activity"/>
    <property type="evidence" value="ECO:0007669"/>
    <property type="project" value="InterPro"/>
</dbReference>
<dbReference type="PANTHER" id="PTHR36118:SF1">
    <property type="entry name" value="ION-TRANSLOCATING OXIDOREDUCTASE COMPLEX SUBUNIT G"/>
    <property type="match status" value="1"/>
</dbReference>
<keyword evidence="2 6" id="KW-0597">Phosphoprotein</keyword>
<evidence type="ECO:0000259" key="8">
    <source>
        <dbReference type="SMART" id="SM00900"/>
    </source>
</evidence>
<evidence type="ECO:0000256" key="3">
    <source>
        <dbReference type="ARBA" id="ARBA00022630"/>
    </source>
</evidence>
<dbReference type="PIRSF" id="PIRSF006091">
    <property type="entry name" value="E_trnsport_RnfG"/>
    <property type="match status" value="1"/>
</dbReference>
<dbReference type="PANTHER" id="PTHR36118">
    <property type="entry name" value="ION-TRANSLOCATING OXIDOREDUCTASE COMPLEX SUBUNIT G"/>
    <property type="match status" value="1"/>
</dbReference>
<dbReference type="InterPro" id="IPR010209">
    <property type="entry name" value="Ion_transpt_RnfG/RsxG"/>
</dbReference>
<comment type="similarity">
    <text evidence="6">Belongs to the RnfG family.</text>
</comment>
<comment type="caution">
    <text evidence="9">The sequence shown here is derived from an EMBL/GenBank/DDBJ whole genome shotgun (WGS) entry which is preliminary data.</text>
</comment>
<keyword evidence="6 7" id="KW-0812">Transmembrane</keyword>
<dbReference type="Proteomes" id="UP000280792">
    <property type="component" value="Unassembled WGS sequence"/>
</dbReference>
<keyword evidence="6 7" id="KW-0472">Membrane</keyword>
<accession>A0A3P3VR80</accession>
<proteinExistence type="inferred from homology"/>
<dbReference type="Pfam" id="PF04205">
    <property type="entry name" value="FMN_bind"/>
    <property type="match status" value="1"/>
</dbReference>
<evidence type="ECO:0000256" key="5">
    <source>
        <dbReference type="ARBA" id="ARBA00022982"/>
    </source>
</evidence>
<keyword evidence="6" id="KW-0997">Cell inner membrane</keyword>
<evidence type="ECO:0000256" key="4">
    <source>
        <dbReference type="ARBA" id="ARBA00022643"/>
    </source>
</evidence>
<keyword evidence="3 6" id="KW-0285">Flavoprotein</keyword>
<dbReference type="GO" id="GO:0010181">
    <property type="term" value="F:FMN binding"/>
    <property type="evidence" value="ECO:0007669"/>
    <property type="project" value="InterPro"/>
</dbReference>
<dbReference type="HAMAP" id="MF_00479">
    <property type="entry name" value="RsxG_RnfG"/>
    <property type="match status" value="1"/>
</dbReference>
<dbReference type="EC" id="7.-.-.-" evidence="6"/>
<comment type="subcellular location">
    <subcellularLocation>
        <location evidence="6">Cell inner membrane</location>
        <topology evidence="6">Single-pass membrane protein</topology>
    </subcellularLocation>
</comment>
<organism evidence="9 10">
    <name type="scientific">Aestuariirhabdus litorea</name>
    <dbReference type="NCBI Taxonomy" id="2528527"/>
    <lineage>
        <taxon>Bacteria</taxon>
        <taxon>Pseudomonadati</taxon>
        <taxon>Pseudomonadota</taxon>
        <taxon>Gammaproteobacteria</taxon>
        <taxon>Oceanospirillales</taxon>
        <taxon>Aestuariirhabdaceae</taxon>
        <taxon>Aestuariirhabdus</taxon>
    </lineage>
</organism>
<dbReference type="RefSeq" id="WP_125015558.1">
    <property type="nucleotide sequence ID" value="NZ_QWEZ01000001.1"/>
</dbReference>
<keyword evidence="4 6" id="KW-0288">FMN</keyword>
<dbReference type="InterPro" id="IPR007329">
    <property type="entry name" value="FMN-bd"/>
</dbReference>
<dbReference type="NCBIfam" id="NF002519">
    <property type="entry name" value="PRK01908.1"/>
    <property type="match status" value="1"/>
</dbReference>
<name>A0A3P3VR80_9GAMM</name>
<feature type="modified residue" description="FMN phosphoryl threonine" evidence="6">
    <location>
        <position position="179"/>
    </location>
</feature>
<keyword evidence="10" id="KW-1185">Reference proteome</keyword>
<dbReference type="GO" id="GO:0005886">
    <property type="term" value="C:plasma membrane"/>
    <property type="evidence" value="ECO:0007669"/>
    <property type="project" value="UniProtKB-SubCell"/>
</dbReference>
<keyword evidence="6" id="KW-1278">Translocase</keyword>
<feature type="transmembrane region" description="Helical" evidence="7">
    <location>
        <begin position="12"/>
        <end position="32"/>
    </location>
</feature>
<dbReference type="EMBL" id="QWEZ01000001">
    <property type="protein sequence ID" value="RRJ85130.1"/>
    <property type="molecule type" value="Genomic_DNA"/>
</dbReference>
<dbReference type="AlphaFoldDB" id="A0A3P3VR80"/>
<dbReference type="GO" id="GO:0022900">
    <property type="term" value="P:electron transport chain"/>
    <property type="evidence" value="ECO:0007669"/>
    <property type="project" value="UniProtKB-UniRule"/>
</dbReference>
<keyword evidence="1 6" id="KW-0813">Transport</keyword>
<comment type="cofactor">
    <cofactor evidence="6">
        <name>FMN</name>
        <dbReference type="ChEBI" id="CHEBI:58210"/>
    </cofactor>
</comment>
<keyword evidence="6" id="KW-1003">Cell membrane</keyword>
<keyword evidence="5 6" id="KW-0249">Electron transport</keyword>
<comment type="subunit">
    <text evidence="6">The complex is composed of six subunits: RnfA, RnfB, RnfC, RnfD, RnfE and RnfG.</text>
</comment>
<evidence type="ECO:0000256" key="2">
    <source>
        <dbReference type="ARBA" id="ARBA00022553"/>
    </source>
</evidence>
<sequence>MTTLTQSITRNSVSLGLFSIFTVGLIALTYVMTQERIVEQVRAFEIKALNEIVPPDAYDNDLLQTLVTVDDAPLLGLDGSHKAYFAFHQQQPVAAILPVWAPDGYNGRISLLVGIHYNGELAAVRVITHRETPGLGDAIDTKVSDWIHQFQGLSLLNTAPRQWGVQKDGGQFDQFTGATITPRAIVGAVHRSLKYFDEHRDALFAEARLQFEQATPQEVQ</sequence>
<protein>
    <recommendedName>
        <fullName evidence="6">Ion-translocating oxidoreductase complex subunit G</fullName>
        <ecNumber evidence="6">7.-.-.-</ecNumber>
    </recommendedName>
    <alternativeName>
        <fullName evidence="6">Rnf electron transport complex subunit G</fullName>
    </alternativeName>
</protein>
<reference evidence="9 10" key="1">
    <citation type="submission" date="2018-08" db="EMBL/GenBank/DDBJ databases">
        <authorList>
            <person name="Khan S.A."/>
        </authorList>
    </citation>
    <scope>NUCLEOTIDE SEQUENCE [LARGE SCALE GENOMIC DNA]</scope>
    <source>
        <strain evidence="9 10">GTF-13</strain>
    </source>
</reference>
<keyword evidence="6 7" id="KW-1133">Transmembrane helix</keyword>
<comment type="function">
    <text evidence="6">Part of a membrane-bound complex that couples electron transfer with translocation of ions across the membrane.</text>
</comment>
<reference evidence="9 10" key="2">
    <citation type="submission" date="2018-12" db="EMBL/GenBank/DDBJ databases">
        <title>Simiduia agarivorans gen. nov., sp. nov., a marine, agarolytic bacterium isolated from shallow coastal water from Keelung, Taiwan.</title>
        <authorList>
            <person name="Shieh W.Y."/>
        </authorList>
    </citation>
    <scope>NUCLEOTIDE SEQUENCE [LARGE SCALE GENOMIC DNA]</scope>
    <source>
        <strain evidence="9 10">GTF-13</strain>
    </source>
</reference>
<evidence type="ECO:0000313" key="9">
    <source>
        <dbReference type="EMBL" id="RRJ85130.1"/>
    </source>
</evidence>
<dbReference type="NCBIfam" id="TIGR01947">
    <property type="entry name" value="rnfG"/>
    <property type="match status" value="1"/>
</dbReference>
<evidence type="ECO:0000256" key="1">
    <source>
        <dbReference type="ARBA" id="ARBA00022448"/>
    </source>
</evidence>